<reference evidence="9" key="3">
    <citation type="submission" date="2020-03" db="EMBL/GenBank/DDBJ databases">
        <title>A mixture of massive structural variations and highly conserved coding sequences in Ustilaginoidea virens genome.</title>
        <authorList>
            <person name="Zhang K."/>
            <person name="Zhao Z."/>
            <person name="Zhang Z."/>
            <person name="Li Y."/>
            <person name="Hsiang T."/>
            <person name="Sun W."/>
        </authorList>
    </citation>
    <scope>NUCLEOTIDE SEQUENCE</scope>
    <source>
        <strain evidence="9">UV-8b</strain>
    </source>
</reference>
<dbReference type="GO" id="GO:0036297">
    <property type="term" value="P:interstrand cross-link repair"/>
    <property type="evidence" value="ECO:0007669"/>
    <property type="project" value="TreeGrafter"/>
</dbReference>
<evidence type="ECO:0008006" key="12">
    <source>
        <dbReference type="Google" id="ProtNLM"/>
    </source>
</evidence>
<keyword evidence="4" id="KW-0411">Iron-sulfur</keyword>
<keyword evidence="5" id="KW-0540">Nuclease</keyword>
<evidence type="ECO:0000313" key="11">
    <source>
        <dbReference type="Proteomes" id="UP000054053"/>
    </source>
</evidence>
<dbReference type="GO" id="GO:0051539">
    <property type="term" value="F:4 iron, 4 sulfur cluster binding"/>
    <property type="evidence" value="ECO:0007669"/>
    <property type="project" value="UniProtKB-KW"/>
</dbReference>
<evidence type="ECO:0000256" key="2">
    <source>
        <dbReference type="ARBA" id="ARBA00009797"/>
    </source>
</evidence>
<dbReference type="InterPro" id="IPR019190">
    <property type="entry name" value="EXOV"/>
</dbReference>
<dbReference type="GO" id="GO:0005634">
    <property type="term" value="C:nucleus"/>
    <property type="evidence" value="ECO:0007669"/>
    <property type="project" value="TreeGrafter"/>
</dbReference>
<evidence type="ECO:0000256" key="1">
    <source>
        <dbReference type="ARBA" id="ARBA00001966"/>
    </source>
</evidence>
<name>A0A1B5KUZ4_USTVR</name>
<evidence type="ECO:0000313" key="9">
    <source>
        <dbReference type="EMBL" id="QUC19799.1"/>
    </source>
</evidence>
<dbReference type="GO" id="GO:0045145">
    <property type="term" value="F:single-stranded DNA 5'-3' DNA exonuclease activity"/>
    <property type="evidence" value="ECO:0007669"/>
    <property type="project" value="InterPro"/>
</dbReference>
<dbReference type="OrthoDB" id="354769at2759"/>
<evidence type="ECO:0000313" key="8">
    <source>
        <dbReference type="EMBL" id="GAO14805.1"/>
    </source>
</evidence>
<keyword evidence="4" id="KW-0004">4Fe-4S</keyword>
<evidence type="ECO:0000256" key="6">
    <source>
        <dbReference type="ARBA" id="ARBA00022839"/>
    </source>
</evidence>
<protein>
    <recommendedName>
        <fullName evidence="12">Defects in morphology protein 1</fullName>
    </recommendedName>
</protein>
<keyword evidence="4" id="KW-0408">Iron</keyword>
<dbReference type="GeneID" id="66064818"/>
<keyword evidence="6" id="KW-0269">Exonuclease</keyword>
<evidence type="ECO:0000256" key="7">
    <source>
        <dbReference type="SAM" id="MobiDB-lite"/>
    </source>
</evidence>
<dbReference type="GO" id="GO:0005739">
    <property type="term" value="C:mitochondrion"/>
    <property type="evidence" value="ECO:0007669"/>
    <property type="project" value="TreeGrafter"/>
</dbReference>
<feature type="compositionally biased region" description="Basic and acidic residues" evidence="7">
    <location>
        <begin position="126"/>
        <end position="144"/>
    </location>
</feature>
<proteinExistence type="inferred from homology"/>
<accession>A0A1B5KUZ4</accession>
<dbReference type="RefSeq" id="XP_042997472.1">
    <property type="nucleotide sequence ID" value="XM_043141538.1"/>
</dbReference>
<evidence type="ECO:0000313" key="10">
    <source>
        <dbReference type="Proteomes" id="UP000027002"/>
    </source>
</evidence>
<dbReference type="PANTHER" id="PTHR14464:SF4">
    <property type="entry name" value="EXONUCLEASE V"/>
    <property type="match status" value="1"/>
</dbReference>
<reference evidence="8" key="1">
    <citation type="journal article" date="2016" name="Genome Announc.">
        <title>Genome Sequence of Ustilaginoidea virens IPU010, a Rice Pathogenic Fungus Causing False Smut.</title>
        <authorList>
            <person name="Kumagai T."/>
            <person name="Ishii T."/>
            <person name="Terai G."/>
            <person name="Umemura M."/>
            <person name="Machida M."/>
            <person name="Asai K."/>
        </authorList>
    </citation>
    <scope>NUCLEOTIDE SEQUENCE [LARGE SCALE GENOMIC DNA]</scope>
    <source>
        <strain evidence="8">IPU010</strain>
    </source>
</reference>
<feature type="compositionally biased region" description="Polar residues" evidence="7">
    <location>
        <begin position="379"/>
        <end position="394"/>
    </location>
</feature>
<organism evidence="8 11">
    <name type="scientific">Ustilaginoidea virens</name>
    <name type="common">Rice false smut fungus</name>
    <name type="synonym">Villosiclava virens</name>
    <dbReference type="NCBI Taxonomy" id="1159556"/>
    <lineage>
        <taxon>Eukaryota</taxon>
        <taxon>Fungi</taxon>
        <taxon>Dikarya</taxon>
        <taxon>Ascomycota</taxon>
        <taxon>Pezizomycotina</taxon>
        <taxon>Sordariomycetes</taxon>
        <taxon>Hypocreomycetidae</taxon>
        <taxon>Hypocreales</taxon>
        <taxon>Clavicipitaceae</taxon>
        <taxon>Ustilaginoidea</taxon>
    </lineage>
</organism>
<dbReference type="PANTHER" id="PTHR14464">
    <property type="entry name" value="EXONUCLEASE V"/>
    <property type="match status" value="1"/>
</dbReference>
<dbReference type="Proteomes" id="UP000054053">
    <property type="component" value="Unassembled WGS sequence"/>
</dbReference>
<reference evidence="11" key="2">
    <citation type="journal article" date="2016" name="Genome Announc.">
        <title>Genome sequence of Ustilaginoidea virens IPU010, a rice pathogenic fungus causing false smut.</title>
        <authorList>
            <person name="Kumagai T."/>
            <person name="Ishii T."/>
            <person name="Terai G."/>
            <person name="Umemura M."/>
            <person name="Machida M."/>
            <person name="Asai K."/>
        </authorList>
    </citation>
    <scope>NUCLEOTIDE SEQUENCE [LARGE SCALE GENOMIC DNA]</scope>
    <source>
        <strain evidence="11">IPU010</strain>
    </source>
</reference>
<dbReference type="EMBL" id="BBTG02000002">
    <property type="protein sequence ID" value="GAO14805.1"/>
    <property type="molecule type" value="Genomic_DNA"/>
</dbReference>
<dbReference type="KEGG" id="uvi:66064818"/>
<comment type="subunit">
    <text evidence="3">Monomer.</text>
</comment>
<comment type="similarity">
    <text evidence="2">Belongs to the EXO5 family.</text>
</comment>
<keyword evidence="6" id="KW-0378">Hydrolase</keyword>
<evidence type="ECO:0000256" key="4">
    <source>
        <dbReference type="ARBA" id="ARBA00022485"/>
    </source>
</evidence>
<dbReference type="Pfam" id="PF09810">
    <property type="entry name" value="Exo5"/>
    <property type="match status" value="1"/>
</dbReference>
<evidence type="ECO:0000256" key="3">
    <source>
        <dbReference type="ARBA" id="ARBA00011245"/>
    </source>
</evidence>
<sequence length="538" mass="60061">MALSETLERESDYGSDFSPEDELFLIELASDNEQRMLNTRIFLTDLKTRNVVGQVILPSDASHDLQNGGAFSANDWPFEASLVPGPSNKPLCISCPGPGASVDADAGNSELKLEARAVQTSYPDKTTAEREANESETCQDDRSPLQKFRSYPRKPLSVSDLTAGAWCELKYWYTLTRLPGGRPTKTPAMQGGSKIHKQLEEQVHSTVQVNVLTKEDGFALRLWNFIQGLRTLRDNGLTRELEVWGVVHGNFVNGVIDALTRRHPDPEHEEKFGEKESHSGPKQTLLAQFFKPSGEATSSNPASQIFLSDVKTRGSMMPVSNSVLRPAEIQLLLYHCFLSDIAAGKLDFLKLLRRYGLDPDDTLSDDFMAQMEHVHGDTQQESATGWSESSTNRTCLGEESPSADDGGLLKYKTLRQLVSLVRHEVELTFPEGETSIGQILRVQYIHRDDGREIHVHDFPASSQALQAYLTSYMRWWQGERKAVGVEIEEAFKCRSCEFSADCSWRVSMAEGQIQKAEGNARARKKARKPLVYESDLGV</sequence>
<comment type="cofactor">
    <cofactor evidence="1">
        <name>[4Fe-4S] cluster</name>
        <dbReference type="ChEBI" id="CHEBI:49883"/>
    </cofactor>
</comment>
<feature type="region of interest" description="Disordered" evidence="7">
    <location>
        <begin position="117"/>
        <end position="146"/>
    </location>
</feature>
<feature type="region of interest" description="Disordered" evidence="7">
    <location>
        <begin position="377"/>
        <end position="402"/>
    </location>
</feature>
<keyword evidence="4" id="KW-0479">Metal-binding</keyword>
<dbReference type="AlphaFoldDB" id="A0A1B5KUZ4"/>
<gene>
    <name evidence="9" type="ORF">UV8b_04040</name>
    <name evidence="8" type="ORF">UVI_02005340</name>
</gene>
<dbReference type="EMBL" id="CP072755">
    <property type="protein sequence ID" value="QUC19799.1"/>
    <property type="molecule type" value="Genomic_DNA"/>
</dbReference>
<evidence type="ECO:0000256" key="5">
    <source>
        <dbReference type="ARBA" id="ARBA00022722"/>
    </source>
</evidence>
<dbReference type="Proteomes" id="UP000027002">
    <property type="component" value="Chromosome 3"/>
</dbReference>
<keyword evidence="10" id="KW-1185">Reference proteome</keyword>